<evidence type="ECO:0000313" key="2">
    <source>
        <dbReference type="Proteomes" id="UP000032142"/>
    </source>
</evidence>
<keyword evidence="2" id="KW-1185">Reference proteome</keyword>
<dbReference type="Proteomes" id="UP000032142">
    <property type="component" value="Unassembled WGS sequence"/>
</dbReference>
<organism evidence="1 2">
    <name type="scientific">Gossypium arboreum</name>
    <name type="common">Tree cotton</name>
    <name type="synonym">Gossypium nanking</name>
    <dbReference type="NCBI Taxonomy" id="29729"/>
    <lineage>
        <taxon>Eukaryota</taxon>
        <taxon>Viridiplantae</taxon>
        <taxon>Streptophyta</taxon>
        <taxon>Embryophyta</taxon>
        <taxon>Tracheophyta</taxon>
        <taxon>Spermatophyta</taxon>
        <taxon>Magnoliopsida</taxon>
        <taxon>eudicotyledons</taxon>
        <taxon>Gunneridae</taxon>
        <taxon>Pentapetalae</taxon>
        <taxon>rosids</taxon>
        <taxon>malvids</taxon>
        <taxon>Malvales</taxon>
        <taxon>Malvaceae</taxon>
        <taxon>Malvoideae</taxon>
        <taxon>Gossypium</taxon>
    </lineage>
</organism>
<comment type="caution">
    <text evidence="1">The sequence shown here is derived from an EMBL/GenBank/DDBJ whole genome shotgun (WGS) entry which is preliminary data.</text>
</comment>
<dbReference type="AlphaFoldDB" id="A0A0B0N8B1"/>
<proteinExistence type="predicted"/>
<gene>
    <name evidence="1" type="ORF">F383_35395</name>
</gene>
<name>A0A0B0N8B1_GOSAR</name>
<dbReference type="EMBL" id="JRRC01488998">
    <property type="protein sequence ID" value="KHG08099.1"/>
    <property type="molecule type" value="Genomic_DNA"/>
</dbReference>
<accession>A0A0B0N8B1</accession>
<protein>
    <submittedName>
        <fullName evidence="1">Uncharacterized protein</fullName>
    </submittedName>
</protein>
<sequence length="20" mass="2426">MRCSFERCINFAQNNLNYSD</sequence>
<reference evidence="2" key="1">
    <citation type="submission" date="2014-09" db="EMBL/GenBank/DDBJ databases">
        <authorList>
            <person name="Mudge J."/>
            <person name="Ramaraj T."/>
            <person name="Lindquist I.E."/>
            <person name="Bharti A.K."/>
            <person name="Sundararajan A."/>
            <person name="Cameron C.T."/>
            <person name="Woodward J.E."/>
            <person name="May G.D."/>
            <person name="Brubaker C."/>
            <person name="Broadhvest J."/>
            <person name="Wilkins T.A."/>
        </authorList>
    </citation>
    <scope>NUCLEOTIDE SEQUENCE</scope>
    <source>
        <strain evidence="2">cv. AKA8401</strain>
    </source>
</reference>
<evidence type="ECO:0000313" key="1">
    <source>
        <dbReference type="EMBL" id="KHG08099.1"/>
    </source>
</evidence>